<name>A0A663F6J0_AQUCH</name>
<dbReference type="Proteomes" id="UP000472275">
    <property type="component" value="Chromosome 16"/>
</dbReference>
<evidence type="ECO:0000256" key="1">
    <source>
        <dbReference type="SAM" id="Phobius"/>
    </source>
</evidence>
<organism evidence="2 3">
    <name type="scientific">Aquila chrysaetos chrysaetos</name>
    <dbReference type="NCBI Taxonomy" id="223781"/>
    <lineage>
        <taxon>Eukaryota</taxon>
        <taxon>Metazoa</taxon>
        <taxon>Chordata</taxon>
        <taxon>Craniata</taxon>
        <taxon>Vertebrata</taxon>
        <taxon>Euteleostomi</taxon>
        <taxon>Archelosauria</taxon>
        <taxon>Archosauria</taxon>
        <taxon>Dinosauria</taxon>
        <taxon>Saurischia</taxon>
        <taxon>Theropoda</taxon>
        <taxon>Coelurosauria</taxon>
        <taxon>Aves</taxon>
        <taxon>Neognathae</taxon>
        <taxon>Neoaves</taxon>
        <taxon>Telluraves</taxon>
        <taxon>Accipitrimorphae</taxon>
        <taxon>Accipitriformes</taxon>
        <taxon>Accipitridae</taxon>
        <taxon>Accipitrinae</taxon>
        <taxon>Aquila</taxon>
    </lineage>
</organism>
<feature type="transmembrane region" description="Helical" evidence="1">
    <location>
        <begin position="46"/>
        <end position="69"/>
    </location>
</feature>
<keyword evidence="1" id="KW-0472">Membrane</keyword>
<dbReference type="GeneTree" id="ENSGT01030000235608"/>
<accession>A0A663F6J0</accession>
<feature type="transmembrane region" description="Helical" evidence="1">
    <location>
        <begin position="20"/>
        <end position="40"/>
    </location>
</feature>
<protein>
    <submittedName>
        <fullName evidence="2">Uncharacterized protein</fullName>
    </submittedName>
</protein>
<reference evidence="2" key="1">
    <citation type="submission" date="2025-08" db="UniProtKB">
        <authorList>
            <consortium name="Ensembl"/>
        </authorList>
    </citation>
    <scope>IDENTIFICATION</scope>
</reference>
<dbReference type="AlphaFoldDB" id="A0A663F6J0"/>
<keyword evidence="1" id="KW-1133">Transmembrane helix</keyword>
<evidence type="ECO:0000313" key="2">
    <source>
        <dbReference type="Ensembl" id="ENSACCP00020020490.1"/>
    </source>
</evidence>
<keyword evidence="3" id="KW-1185">Reference proteome</keyword>
<keyword evidence="1" id="KW-0812">Transmembrane</keyword>
<dbReference type="Ensembl" id="ENSACCT00020021377.1">
    <property type="protein sequence ID" value="ENSACCP00020020490.1"/>
    <property type="gene ID" value="ENSACCG00020014090.1"/>
</dbReference>
<reference evidence="2" key="2">
    <citation type="submission" date="2025-09" db="UniProtKB">
        <authorList>
            <consortium name="Ensembl"/>
        </authorList>
    </citation>
    <scope>IDENTIFICATION</scope>
</reference>
<evidence type="ECO:0000313" key="3">
    <source>
        <dbReference type="Proteomes" id="UP000472275"/>
    </source>
</evidence>
<proteinExistence type="predicted"/>
<sequence length="89" mass="10501">MIVKNKLLEVYEIRYDILGFRINFCLYTPQILIIFPLHFFFSFLDINMFLAIVCVTTCVHVIYVAVIFVSCNLHFSPILNTLVWQPKLL</sequence>
<dbReference type="InParanoid" id="A0A663F6J0"/>